<protein>
    <submittedName>
        <fullName evidence="1">11637_t:CDS:1</fullName>
    </submittedName>
</protein>
<gene>
    <name evidence="1" type="ORF">ACOLOM_LOCUS8106</name>
</gene>
<organism evidence="1 2">
    <name type="scientific">Acaulospora colombiana</name>
    <dbReference type="NCBI Taxonomy" id="27376"/>
    <lineage>
        <taxon>Eukaryota</taxon>
        <taxon>Fungi</taxon>
        <taxon>Fungi incertae sedis</taxon>
        <taxon>Mucoromycota</taxon>
        <taxon>Glomeromycotina</taxon>
        <taxon>Glomeromycetes</taxon>
        <taxon>Diversisporales</taxon>
        <taxon>Acaulosporaceae</taxon>
        <taxon>Acaulospora</taxon>
    </lineage>
</organism>
<dbReference type="Proteomes" id="UP000789525">
    <property type="component" value="Unassembled WGS sequence"/>
</dbReference>
<keyword evidence="2" id="KW-1185">Reference proteome</keyword>
<sequence>MAAKMRYTMTTNIHRPKPSTQGGNADEGREDDRDEDVVLEGSVAGSFTEYEYELSV</sequence>
<accession>A0ACA9NCS6</accession>
<reference evidence="1" key="1">
    <citation type="submission" date="2021-06" db="EMBL/GenBank/DDBJ databases">
        <authorList>
            <person name="Kallberg Y."/>
            <person name="Tangrot J."/>
            <person name="Rosling A."/>
        </authorList>
    </citation>
    <scope>NUCLEOTIDE SEQUENCE</scope>
    <source>
        <strain evidence="1">CL356</strain>
    </source>
</reference>
<dbReference type="EMBL" id="CAJVPT010020121">
    <property type="protein sequence ID" value="CAG8646166.1"/>
    <property type="molecule type" value="Genomic_DNA"/>
</dbReference>
<name>A0ACA9NCS6_9GLOM</name>
<evidence type="ECO:0000313" key="1">
    <source>
        <dbReference type="EMBL" id="CAG8646166.1"/>
    </source>
</evidence>
<proteinExistence type="predicted"/>
<comment type="caution">
    <text evidence="1">The sequence shown here is derived from an EMBL/GenBank/DDBJ whole genome shotgun (WGS) entry which is preliminary data.</text>
</comment>
<evidence type="ECO:0000313" key="2">
    <source>
        <dbReference type="Proteomes" id="UP000789525"/>
    </source>
</evidence>